<dbReference type="EMBL" id="PQIB02000001">
    <property type="protein sequence ID" value="RLN43191.1"/>
    <property type="molecule type" value="Genomic_DNA"/>
</dbReference>
<sequence length="155" mass="17645">MKINSDGVFIVQTADRARFRSSSVARSSWTGPSSTSTLVGEVEDALVAETMAARDGLLLAQEMGFSHVILDSDNSMLVSSLKETEVDRSKIAGLWHEIRELSRGPEFGFAAAVREPLVKLRRPEHDFERWDWDYFVWPHDRLDEVNGRYTNELSW</sequence>
<dbReference type="PANTHER" id="PTHR33890">
    <property type="entry name" value="OS10G0571000 PROTEIN"/>
    <property type="match status" value="1"/>
</dbReference>
<dbReference type="CDD" id="cd06222">
    <property type="entry name" value="RNase_H_like"/>
    <property type="match status" value="1"/>
</dbReference>
<protein>
    <recommendedName>
        <fullName evidence="1">RNase H type-1 domain-containing protein</fullName>
    </recommendedName>
</protein>
<dbReference type="InterPro" id="IPR044730">
    <property type="entry name" value="RNase_H-like_dom_plant"/>
</dbReference>
<keyword evidence="3" id="KW-1185">Reference proteome</keyword>
<dbReference type="InterPro" id="IPR002156">
    <property type="entry name" value="RNaseH_domain"/>
</dbReference>
<reference evidence="3" key="1">
    <citation type="journal article" date="2019" name="Nat. Commun.">
        <title>The genome of broomcorn millet.</title>
        <authorList>
            <person name="Zou C."/>
            <person name="Miki D."/>
            <person name="Li D."/>
            <person name="Tang Q."/>
            <person name="Xiao L."/>
            <person name="Rajput S."/>
            <person name="Deng P."/>
            <person name="Jia W."/>
            <person name="Huang R."/>
            <person name="Zhang M."/>
            <person name="Sun Y."/>
            <person name="Hu J."/>
            <person name="Fu X."/>
            <person name="Schnable P.S."/>
            <person name="Li F."/>
            <person name="Zhang H."/>
            <person name="Feng B."/>
            <person name="Zhu X."/>
            <person name="Liu R."/>
            <person name="Schnable J.C."/>
            <person name="Zhu J.-K."/>
            <person name="Zhang H."/>
        </authorList>
    </citation>
    <scope>NUCLEOTIDE SEQUENCE [LARGE SCALE GENOMIC DNA]</scope>
</reference>
<dbReference type="Proteomes" id="UP000275267">
    <property type="component" value="Unassembled WGS sequence"/>
</dbReference>
<evidence type="ECO:0000313" key="3">
    <source>
        <dbReference type="Proteomes" id="UP000275267"/>
    </source>
</evidence>
<dbReference type="OrthoDB" id="1906820at2759"/>
<dbReference type="Gene3D" id="3.30.420.10">
    <property type="entry name" value="Ribonuclease H-like superfamily/Ribonuclease H"/>
    <property type="match status" value="1"/>
</dbReference>
<dbReference type="GO" id="GO:0003676">
    <property type="term" value="F:nucleic acid binding"/>
    <property type="evidence" value="ECO:0007669"/>
    <property type="project" value="InterPro"/>
</dbReference>
<dbReference type="AlphaFoldDB" id="A0A3L6TUI7"/>
<name>A0A3L6TUI7_PANMI</name>
<evidence type="ECO:0000313" key="2">
    <source>
        <dbReference type="EMBL" id="RLN43191.1"/>
    </source>
</evidence>
<dbReference type="GO" id="GO:0004523">
    <property type="term" value="F:RNA-DNA hybrid ribonuclease activity"/>
    <property type="evidence" value="ECO:0007669"/>
    <property type="project" value="InterPro"/>
</dbReference>
<dbReference type="InterPro" id="IPR036397">
    <property type="entry name" value="RNaseH_sf"/>
</dbReference>
<evidence type="ECO:0000259" key="1">
    <source>
        <dbReference type="Pfam" id="PF13456"/>
    </source>
</evidence>
<dbReference type="Pfam" id="PF13456">
    <property type="entry name" value="RVT_3"/>
    <property type="match status" value="1"/>
</dbReference>
<feature type="domain" description="RNase H type-1" evidence="1">
    <location>
        <begin position="39"/>
        <end position="102"/>
    </location>
</feature>
<dbReference type="PROSITE" id="PS00213">
    <property type="entry name" value="LIPOCALIN"/>
    <property type="match status" value="1"/>
</dbReference>
<dbReference type="InterPro" id="IPR022272">
    <property type="entry name" value="Lipocalin_CS"/>
</dbReference>
<organism evidence="2 3">
    <name type="scientific">Panicum miliaceum</name>
    <name type="common">Proso millet</name>
    <name type="synonym">Broomcorn millet</name>
    <dbReference type="NCBI Taxonomy" id="4540"/>
    <lineage>
        <taxon>Eukaryota</taxon>
        <taxon>Viridiplantae</taxon>
        <taxon>Streptophyta</taxon>
        <taxon>Embryophyta</taxon>
        <taxon>Tracheophyta</taxon>
        <taxon>Spermatophyta</taxon>
        <taxon>Magnoliopsida</taxon>
        <taxon>Liliopsida</taxon>
        <taxon>Poales</taxon>
        <taxon>Poaceae</taxon>
        <taxon>PACMAD clade</taxon>
        <taxon>Panicoideae</taxon>
        <taxon>Panicodae</taxon>
        <taxon>Paniceae</taxon>
        <taxon>Panicinae</taxon>
        <taxon>Panicum</taxon>
        <taxon>Panicum sect. Panicum</taxon>
    </lineage>
</organism>
<proteinExistence type="predicted"/>
<comment type="caution">
    <text evidence="2">The sequence shown here is derived from an EMBL/GenBank/DDBJ whole genome shotgun (WGS) entry which is preliminary data.</text>
</comment>
<accession>A0A3L6TUI7</accession>
<gene>
    <name evidence="2" type="ORF">C2845_PM01G47280</name>
</gene>
<dbReference type="PANTHER" id="PTHR33890:SF5">
    <property type="entry name" value="OS10G0571000 PROTEIN"/>
    <property type="match status" value="1"/>
</dbReference>